<accession>A0ABN3MGP8</accession>
<proteinExistence type="predicted"/>
<dbReference type="InterPro" id="IPR006311">
    <property type="entry name" value="TAT_signal"/>
</dbReference>
<dbReference type="RefSeq" id="WP_344402812.1">
    <property type="nucleotide sequence ID" value="NZ_BAAASG010000011.1"/>
</dbReference>
<keyword evidence="1" id="KW-0732">Signal</keyword>
<feature type="signal peptide" evidence="1">
    <location>
        <begin position="1"/>
        <end position="38"/>
    </location>
</feature>
<organism evidence="2 3">
    <name type="scientific">Streptomyces longisporus</name>
    <dbReference type="NCBI Taxonomy" id="1948"/>
    <lineage>
        <taxon>Bacteria</taxon>
        <taxon>Bacillati</taxon>
        <taxon>Actinomycetota</taxon>
        <taxon>Actinomycetes</taxon>
        <taxon>Kitasatosporales</taxon>
        <taxon>Streptomycetaceae</taxon>
        <taxon>Streptomyces</taxon>
    </lineage>
</organism>
<dbReference type="PROSITE" id="PS51318">
    <property type="entry name" value="TAT"/>
    <property type="match status" value="1"/>
</dbReference>
<sequence length="140" mass="14859">MKRRVRQARPIRRRAAALAGTLALAAVAVGTAASPASAAGWACDHDGHTVWCASVTGISAGSYLASHNGPSYGSGTTGHRYYNGQTMMLACWTTGDGDADGHGDRYWFALDLDSDGGFINDWYVTTGSPSQWQPHVPQCR</sequence>
<evidence type="ECO:0000313" key="3">
    <source>
        <dbReference type="Proteomes" id="UP001501777"/>
    </source>
</evidence>
<reference evidence="2 3" key="1">
    <citation type="journal article" date="2019" name="Int. J. Syst. Evol. Microbiol.">
        <title>The Global Catalogue of Microorganisms (GCM) 10K type strain sequencing project: providing services to taxonomists for standard genome sequencing and annotation.</title>
        <authorList>
            <consortium name="The Broad Institute Genomics Platform"/>
            <consortium name="The Broad Institute Genome Sequencing Center for Infectious Disease"/>
            <person name="Wu L."/>
            <person name="Ma J."/>
        </authorList>
    </citation>
    <scope>NUCLEOTIDE SEQUENCE [LARGE SCALE GENOMIC DNA]</scope>
    <source>
        <strain evidence="2 3">JCM 4395</strain>
    </source>
</reference>
<dbReference type="Proteomes" id="UP001501777">
    <property type="component" value="Unassembled WGS sequence"/>
</dbReference>
<gene>
    <name evidence="2" type="ORF">GCM10010276_50460</name>
</gene>
<evidence type="ECO:0000313" key="2">
    <source>
        <dbReference type="EMBL" id="GAA2501655.1"/>
    </source>
</evidence>
<keyword evidence="3" id="KW-1185">Reference proteome</keyword>
<comment type="caution">
    <text evidence="2">The sequence shown here is derived from an EMBL/GenBank/DDBJ whole genome shotgun (WGS) entry which is preliminary data.</text>
</comment>
<dbReference type="EMBL" id="BAAASG010000011">
    <property type="protein sequence ID" value="GAA2501655.1"/>
    <property type="molecule type" value="Genomic_DNA"/>
</dbReference>
<evidence type="ECO:0008006" key="4">
    <source>
        <dbReference type="Google" id="ProtNLM"/>
    </source>
</evidence>
<evidence type="ECO:0000256" key="1">
    <source>
        <dbReference type="SAM" id="SignalP"/>
    </source>
</evidence>
<protein>
    <recommendedName>
        <fullName evidence="4">Secreted protein</fullName>
    </recommendedName>
</protein>
<name>A0ABN3MGP8_STRLO</name>
<feature type="chain" id="PRO_5046260639" description="Secreted protein" evidence="1">
    <location>
        <begin position="39"/>
        <end position="140"/>
    </location>
</feature>